<evidence type="ECO:0000313" key="2">
    <source>
        <dbReference type="EMBL" id="KAK4443733.1"/>
    </source>
</evidence>
<reference evidence="2" key="1">
    <citation type="journal article" date="2023" name="Mol. Phylogenet. Evol.">
        <title>Genome-scale phylogeny and comparative genomics of the fungal order Sordariales.</title>
        <authorList>
            <person name="Hensen N."/>
            <person name="Bonometti L."/>
            <person name="Westerberg I."/>
            <person name="Brannstrom I.O."/>
            <person name="Guillou S."/>
            <person name="Cros-Aarteil S."/>
            <person name="Calhoun S."/>
            <person name="Haridas S."/>
            <person name="Kuo A."/>
            <person name="Mondo S."/>
            <person name="Pangilinan J."/>
            <person name="Riley R."/>
            <person name="LaButti K."/>
            <person name="Andreopoulos B."/>
            <person name="Lipzen A."/>
            <person name="Chen C."/>
            <person name="Yan M."/>
            <person name="Daum C."/>
            <person name="Ng V."/>
            <person name="Clum A."/>
            <person name="Steindorff A."/>
            <person name="Ohm R.A."/>
            <person name="Martin F."/>
            <person name="Silar P."/>
            <person name="Natvig D.O."/>
            <person name="Lalanne C."/>
            <person name="Gautier V."/>
            <person name="Ament-Velasquez S.L."/>
            <person name="Kruys A."/>
            <person name="Hutchinson M.I."/>
            <person name="Powell A.J."/>
            <person name="Barry K."/>
            <person name="Miller A.N."/>
            <person name="Grigoriev I.V."/>
            <person name="Debuchy R."/>
            <person name="Gladieux P."/>
            <person name="Hiltunen Thoren M."/>
            <person name="Johannesson H."/>
        </authorList>
    </citation>
    <scope>NUCLEOTIDE SEQUENCE</scope>
    <source>
        <strain evidence="2">PSN243</strain>
    </source>
</reference>
<comment type="caution">
    <text evidence="2">The sequence shown here is derived from an EMBL/GenBank/DDBJ whole genome shotgun (WGS) entry which is preliminary data.</text>
</comment>
<evidence type="ECO:0000313" key="3">
    <source>
        <dbReference type="Proteomes" id="UP001321760"/>
    </source>
</evidence>
<protein>
    <submittedName>
        <fullName evidence="2">Uncharacterized protein</fullName>
    </submittedName>
</protein>
<accession>A0AAV9G6C5</accession>
<dbReference type="AlphaFoldDB" id="A0AAV9G6C5"/>
<name>A0AAV9G6C5_9PEZI</name>
<organism evidence="2 3">
    <name type="scientific">Podospora aff. communis PSN243</name>
    <dbReference type="NCBI Taxonomy" id="3040156"/>
    <lineage>
        <taxon>Eukaryota</taxon>
        <taxon>Fungi</taxon>
        <taxon>Dikarya</taxon>
        <taxon>Ascomycota</taxon>
        <taxon>Pezizomycotina</taxon>
        <taxon>Sordariomycetes</taxon>
        <taxon>Sordariomycetidae</taxon>
        <taxon>Sordariales</taxon>
        <taxon>Podosporaceae</taxon>
        <taxon>Podospora</taxon>
    </lineage>
</organism>
<reference evidence="2" key="2">
    <citation type="submission" date="2023-05" db="EMBL/GenBank/DDBJ databases">
        <authorList>
            <consortium name="Lawrence Berkeley National Laboratory"/>
            <person name="Steindorff A."/>
            <person name="Hensen N."/>
            <person name="Bonometti L."/>
            <person name="Westerberg I."/>
            <person name="Brannstrom I.O."/>
            <person name="Guillou S."/>
            <person name="Cros-Aarteil S."/>
            <person name="Calhoun S."/>
            <person name="Haridas S."/>
            <person name="Kuo A."/>
            <person name="Mondo S."/>
            <person name="Pangilinan J."/>
            <person name="Riley R."/>
            <person name="Labutti K."/>
            <person name="Andreopoulos B."/>
            <person name="Lipzen A."/>
            <person name="Chen C."/>
            <person name="Yanf M."/>
            <person name="Daum C."/>
            <person name="Ng V."/>
            <person name="Clum A."/>
            <person name="Ohm R."/>
            <person name="Martin F."/>
            <person name="Silar P."/>
            <person name="Natvig D."/>
            <person name="Lalanne C."/>
            <person name="Gautier V."/>
            <person name="Ament-Velasquez S.L."/>
            <person name="Kruys A."/>
            <person name="Hutchinson M.I."/>
            <person name="Powell A.J."/>
            <person name="Barry K."/>
            <person name="Miller A.N."/>
            <person name="Grigoriev I.V."/>
            <person name="Debuchy R."/>
            <person name="Gladieux P."/>
            <person name="Thoren M.H."/>
            <person name="Johannesson H."/>
        </authorList>
    </citation>
    <scope>NUCLEOTIDE SEQUENCE</scope>
    <source>
        <strain evidence="2">PSN243</strain>
    </source>
</reference>
<feature type="compositionally biased region" description="Basic and acidic residues" evidence="1">
    <location>
        <begin position="162"/>
        <end position="177"/>
    </location>
</feature>
<dbReference type="Proteomes" id="UP001321760">
    <property type="component" value="Unassembled WGS sequence"/>
</dbReference>
<sequence>MTSPHAATYTTLTKGRRPYLYPNVSSSWVSCLSPSDSKSHHPHHRRSFTNYSQSFDDRLTRSLPISVFRMKFTLIVAAAAGVLAAPYGDHAEHASSVSVPVHHSVSVPAYEAPSCVPEASYPSVTPVPVAPEEEEEHEVHEVPAPSYSVAAPLQAPSAAPLPEHEVPESEHEVEHDTPLSKTIKDITVLVIEIKELVAGDVELIKSTLADPTSLIPAELLSIITTLKVHLSMIPTIITKKLLALLLKLTTTKLTEVDVKALLGLVDEIKFILTLVESCIEDMVAHLEADILKLVAKELKTVLDLILTTASPIVKFVLAVVGTVEGLTGLVAKVTAVVGEIEVVEGLTSKVLELVPVPLPL</sequence>
<keyword evidence="3" id="KW-1185">Reference proteome</keyword>
<evidence type="ECO:0000256" key="1">
    <source>
        <dbReference type="SAM" id="MobiDB-lite"/>
    </source>
</evidence>
<proteinExistence type="predicted"/>
<gene>
    <name evidence="2" type="ORF">QBC34DRAFT_416469</name>
</gene>
<dbReference type="EMBL" id="MU865987">
    <property type="protein sequence ID" value="KAK4443733.1"/>
    <property type="molecule type" value="Genomic_DNA"/>
</dbReference>
<feature type="region of interest" description="Disordered" evidence="1">
    <location>
        <begin position="158"/>
        <end position="177"/>
    </location>
</feature>